<evidence type="ECO:0000313" key="2">
    <source>
        <dbReference type="EMBL" id="WOF23821.1"/>
    </source>
</evidence>
<dbReference type="RefSeq" id="WP_317140292.1">
    <property type="nucleotide sequence ID" value="NZ_CP118157.1"/>
</dbReference>
<dbReference type="EMBL" id="CP118157">
    <property type="protein sequence ID" value="WOF23821.1"/>
    <property type="molecule type" value="Genomic_DNA"/>
</dbReference>
<proteinExistence type="predicted"/>
<evidence type="ECO:0000256" key="1">
    <source>
        <dbReference type="SAM" id="MobiDB-lite"/>
    </source>
</evidence>
<gene>
    <name evidence="2" type="ORF">N8K70_03835</name>
</gene>
<dbReference type="AlphaFoldDB" id="A0AA97I5J8"/>
<dbReference type="Proteomes" id="UP001305498">
    <property type="component" value="Chromosome"/>
</dbReference>
<reference evidence="2 3" key="1">
    <citation type="submission" date="2023-02" db="EMBL/GenBank/DDBJ databases">
        <title>Microbacterium betulae sp. nov., isolated from birch wood.</title>
        <authorList>
            <person name="Pasciak M."/>
            <person name="Pawlik K.J."/>
            <person name="Martynowski D."/>
            <person name="Laczmanski L."/>
            <person name="Ciekot J."/>
            <person name="Szponar B."/>
            <person name="Wojcik-Fatla A."/>
            <person name="Mackiewicz B."/>
            <person name="Farian E."/>
            <person name="Cholewa G."/>
            <person name="Cholewa A."/>
            <person name="Dutkiewicz J."/>
        </authorList>
    </citation>
    <scope>NUCLEOTIDE SEQUENCE [LARGE SCALE GENOMIC DNA]</scope>
    <source>
        <strain evidence="2 3">AB</strain>
    </source>
</reference>
<evidence type="ECO:0000313" key="3">
    <source>
        <dbReference type="Proteomes" id="UP001305498"/>
    </source>
</evidence>
<name>A0AA97I5J8_9MICO</name>
<protein>
    <submittedName>
        <fullName evidence="2">Uncharacterized protein</fullName>
    </submittedName>
</protein>
<organism evidence="2 3">
    <name type="scientific">Microbacterium betulae</name>
    <dbReference type="NCBI Taxonomy" id="2981139"/>
    <lineage>
        <taxon>Bacteria</taxon>
        <taxon>Bacillati</taxon>
        <taxon>Actinomycetota</taxon>
        <taxon>Actinomycetes</taxon>
        <taxon>Micrococcales</taxon>
        <taxon>Microbacteriaceae</taxon>
        <taxon>Microbacterium</taxon>
    </lineage>
</organism>
<dbReference type="KEGG" id="mbet:N8K70_03835"/>
<feature type="region of interest" description="Disordered" evidence="1">
    <location>
        <begin position="1"/>
        <end position="25"/>
    </location>
</feature>
<accession>A0AA97I5J8</accession>
<keyword evidence="3" id="KW-1185">Reference proteome</keyword>
<feature type="compositionally biased region" description="Basic and acidic residues" evidence="1">
    <location>
        <begin position="1"/>
        <end position="13"/>
    </location>
</feature>
<sequence>MTEHESVEAEARAEAQNYRPGWADSPHDRDYWEAEAFIDGYIAGASRQAPALDERALGDVIEEALHDAAMVETRGFPSGEPEEWVSEPMGLLVGTITKAILAAVGAPTAPATREAVAEEISGIVVGTGYYSTTIGIDAARESADALLARFEIRERTE</sequence>